<keyword evidence="3" id="KW-1185">Reference proteome</keyword>
<evidence type="ECO:0000256" key="1">
    <source>
        <dbReference type="SAM" id="MobiDB-lite"/>
    </source>
</evidence>
<dbReference type="STRING" id="276.THFILI_02105"/>
<gene>
    <name evidence="2" type="ORF">THFILI_02105</name>
</gene>
<dbReference type="PATRIC" id="fig|276.5.peg.652"/>
<evidence type="ECO:0000313" key="3">
    <source>
        <dbReference type="Proteomes" id="UP000030364"/>
    </source>
</evidence>
<sequence>MRRREALFWLLAGCFSVGGWALGEEGKGDKKKSEGDKKKGEKEKKSQPVYYGKVEATDGKRVWVGGRSLEVDSPLLPFLTPGMVVGVEDGRLSVLSPGSWAYYQGPRSPLLPGEGRVRVWWAEGRLWHALPTGDKETFLVARYRRGAWEEVPPGVFALPRPGREGWWLVRLRGLEGKPERFLER</sequence>
<reference evidence="2 3" key="1">
    <citation type="journal article" date="2015" name="Genome Announc.">
        <title>Draft Genome Sequence of the Thermophile Thermus filiformis ATCC 43280, Producer of Carotenoid-(Di)glucoside-Branched Fatty Acid (Di)esters and Source of Hyperthermostable Enzymes of Biotechnological Interest.</title>
        <authorList>
            <person name="Mandelli F."/>
            <person name="Oliveira Ramires B."/>
            <person name="Couger M.B."/>
            <person name="Paixao D.A."/>
            <person name="Camilo C.M."/>
            <person name="Polikarpov I."/>
            <person name="Prade R."/>
            <person name="Riano-Pachon D.M."/>
            <person name="Squina F.M."/>
        </authorList>
    </citation>
    <scope>NUCLEOTIDE SEQUENCE [LARGE SCALE GENOMIC DNA]</scope>
    <source>
        <strain evidence="2 3">ATCC 43280</strain>
    </source>
</reference>
<accession>A0A0A2WQT8</accession>
<dbReference type="EMBL" id="JPSL02000036">
    <property type="protein sequence ID" value="KGQ22541.1"/>
    <property type="molecule type" value="Genomic_DNA"/>
</dbReference>
<dbReference type="RefSeq" id="WP_038062282.1">
    <property type="nucleotide sequence ID" value="NZ_JPSL02000036.1"/>
</dbReference>
<name>A0A0A2WQT8_THEFI</name>
<dbReference type="Proteomes" id="UP000030364">
    <property type="component" value="Unassembled WGS sequence"/>
</dbReference>
<proteinExistence type="predicted"/>
<organism evidence="2 3">
    <name type="scientific">Thermus filiformis</name>
    <dbReference type="NCBI Taxonomy" id="276"/>
    <lineage>
        <taxon>Bacteria</taxon>
        <taxon>Thermotogati</taxon>
        <taxon>Deinococcota</taxon>
        <taxon>Deinococci</taxon>
        <taxon>Thermales</taxon>
        <taxon>Thermaceae</taxon>
        <taxon>Thermus</taxon>
    </lineage>
</organism>
<dbReference type="OrthoDB" id="32526at2"/>
<protein>
    <submittedName>
        <fullName evidence="2">Uncharacterized protein</fullName>
    </submittedName>
</protein>
<dbReference type="AlphaFoldDB" id="A0A0A2WQT8"/>
<evidence type="ECO:0000313" key="2">
    <source>
        <dbReference type="EMBL" id="KGQ22541.1"/>
    </source>
</evidence>
<comment type="caution">
    <text evidence="2">The sequence shown here is derived from an EMBL/GenBank/DDBJ whole genome shotgun (WGS) entry which is preliminary data.</text>
</comment>
<feature type="region of interest" description="Disordered" evidence="1">
    <location>
        <begin position="24"/>
        <end position="46"/>
    </location>
</feature>